<dbReference type="AlphaFoldDB" id="A0A840VHM7"/>
<gene>
    <name evidence="1" type="ORF">HNR46_003565</name>
</gene>
<dbReference type="PANTHER" id="PTHR32305:SF15">
    <property type="entry name" value="PROTEIN RHSA-RELATED"/>
    <property type="match status" value="1"/>
</dbReference>
<protein>
    <recommendedName>
        <fullName evidence="3">YD repeat-containing protein</fullName>
    </recommendedName>
</protein>
<name>A0A840VHM7_9BACT</name>
<sequence length="1132" mass="122500">MPRVYSTEKVVQDGSTVVSRTLETFLETGAGFQRVTSESFPDPSASQGLVTEYRYYPSTAGDQADKLWWTSRPDGSWTVHQYGTTGNSVTFTPFQSEVLLNPQHSDPNTLPLLANAGFSSARIKVRFENGEEVLRPLSASGNSQDIVFHEAFSGASSNEFPVENTAGDDIPSGIDLMGTNGRIYYANQQDPANQWLAGRTLLEYDDEGRGTRFQYSRNAYSHIVTKRTTGAVTMGTGTIPPPPGLADFHEVDGLSERTVIVHAPEGVMSRETLYKVAGAGFVSAQTESYEYFNGHYHRTLIEGIEVHRIDRPDPYTLVETDAQGNVTTSFYNTKGQLLWSEKSAGGGVPAVRTTSTRVGLTTTVDVNGIMTSETVVDGLGRVISRKDATGAVTTVSYPNGGRDTLTTLPGGVQQYEERYLDGSLRSHSGTGWVNAFYSTSTIGDESNPLYVEWGHQEVESTGSASAHTLRSTTRVYGTDGKLTATLKPSPANAARKVRENSLYQGEFRYGSMLEEIDASGNSTGIYAQRYFYESSSPFGDDVRLLGGLSYSGLDLDATEGLQEGSTDRITKIEMAYVSESGVVYRRTRSYTYPDPSGADPNMPDSLMSESKVSVSFIPAGAGKYATINITTDPAGRTVTTTTTIHPEARRVEVVVNDSATTPAADSITTSVNGYVVSVQQAGAANATAYQYDALGRVSRYIDGRNASTYSFYYSHAQLDRVTDHLGGTTSYSYYQANEKNAGKVKTITRPGGLTETTSYNDRGQTTLVEGSGVYERLYGYDAYGDMISMETYGSQAATTYWVYQARTGLLEKKRYHGTEVSSYDLSYLYEPDGKLKQRITKGGVVTEYVYAPLTRDLTNINYSGEGNLTPDVTFSNFDGFGRPRQVSESRIGGTGAVGTGSGAGTAAYTTTQTLSYQPYSGAVSTTYASNHRWLPDVKVAHDPDQNGRPMGWDLWVGTTTVATQSYGYDSLSRLQTISSPDLSAALVPLAGTDTLQQVSVTLGGNLIHQRSLTVDLLGRTEGVTNKAGASVNQLLTVASMGHDYDAAGRRELTRREDGTWWTYGYNARSEVTAAAKHFTTSALVPGLEFSYSYDGMGNRTSSSAGSGSGMAIRGFTPNALNQYSTLTNNAKL</sequence>
<accession>A0A840VHM7</accession>
<dbReference type="InterPro" id="IPR050708">
    <property type="entry name" value="T6SS_VgrG/RHS"/>
</dbReference>
<dbReference type="Gene3D" id="2.180.10.10">
    <property type="entry name" value="RHS repeat-associated core"/>
    <property type="match status" value="2"/>
</dbReference>
<dbReference type="PANTHER" id="PTHR32305">
    <property type="match status" value="1"/>
</dbReference>
<evidence type="ECO:0000313" key="2">
    <source>
        <dbReference type="Proteomes" id="UP000557717"/>
    </source>
</evidence>
<organism evidence="1 2">
    <name type="scientific">Haloferula luteola</name>
    <dbReference type="NCBI Taxonomy" id="595692"/>
    <lineage>
        <taxon>Bacteria</taxon>
        <taxon>Pseudomonadati</taxon>
        <taxon>Verrucomicrobiota</taxon>
        <taxon>Verrucomicrobiia</taxon>
        <taxon>Verrucomicrobiales</taxon>
        <taxon>Verrucomicrobiaceae</taxon>
        <taxon>Haloferula</taxon>
    </lineage>
</organism>
<dbReference type="RefSeq" id="WP_184021071.1">
    <property type="nucleotide sequence ID" value="NZ_JACHFD010000024.1"/>
</dbReference>
<proteinExistence type="predicted"/>
<dbReference type="EMBL" id="JACHFD010000024">
    <property type="protein sequence ID" value="MBB5353309.1"/>
    <property type="molecule type" value="Genomic_DNA"/>
</dbReference>
<keyword evidence="2" id="KW-1185">Reference proteome</keyword>
<evidence type="ECO:0000313" key="1">
    <source>
        <dbReference type="EMBL" id="MBB5353309.1"/>
    </source>
</evidence>
<comment type="caution">
    <text evidence="1">The sequence shown here is derived from an EMBL/GenBank/DDBJ whole genome shotgun (WGS) entry which is preliminary data.</text>
</comment>
<evidence type="ECO:0008006" key="3">
    <source>
        <dbReference type="Google" id="ProtNLM"/>
    </source>
</evidence>
<dbReference type="Proteomes" id="UP000557717">
    <property type="component" value="Unassembled WGS sequence"/>
</dbReference>
<reference evidence="1 2" key="1">
    <citation type="submission" date="2020-08" db="EMBL/GenBank/DDBJ databases">
        <title>Genomic Encyclopedia of Type Strains, Phase IV (KMG-IV): sequencing the most valuable type-strain genomes for metagenomic binning, comparative biology and taxonomic classification.</title>
        <authorList>
            <person name="Goeker M."/>
        </authorList>
    </citation>
    <scope>NUCLEOTIDE SEQUENCE [LARGE SCALE GENOMIC DNA]</scope>
    <source>
        <strain evidence="1 2">YC6886</strain>
    </source>
</reference>
<feature type="non-terminal residue" evidence="1">
    <location>
        <position position="1132"/>
    </location>
</feature>